<dbReference type="CDD" id="cd00984">
    <property type="entry name" value="DnaB_C"/>
    <property type="match status" value="1"/>
</dbReference>
<dbReference type="InterPro" id="IPR007694">
    <property type="entry name" value="DNA_helicase_DnaB-like_C"/>
</dbReference>
<evidence type="ECO:0000259" key="12">
    <source>
        <dbReference type="PROSITE" id="PS51199"/>
    </source>
</evidence>
<dbReference type="eggNOG" id="ENOG502QRXQ">
    <property type="taxonomic scope" value="Eukaryota"/>
</dbReference>
<evidence type="ECO:0000256" key="10">
    <source>
        <dbReference type="ARBA" id="ARBA00048954"/>
    </source>
</evidence>
<dbReference type="GO" id="GO:0043139">
    <property type="term" value="F:5'-3' DNA helicase activity"/>
    <property type="evidence" value="ECO:0007669"/>
    <property type="project" value="UniProtKB-EC"/>
</dbReference>
<dbReference type="PANTHER" id="PTHR30153">
    <property type="entry name" value="REPLICATIVE DNA HELICASE DNAB"/>
    <property type="match status" value="1"/>
</dbReference>
<evidence type="ECO:0000256" key="5">
    <source>
        <dbReference type="ARBA" id="ARBA00022801"/>
    </source>
</evidence>
<dbReference type="PANTHER" id="PTHR30153:SF2">
    <property type="entry name" value="REPLICATIVE DNA HELICASE"/>
    <property type="match status" value="1"/>
</dbReference>
<evidence type="ECO:0000313" key="13">
    <source>
        <dbReference type="EMBL" id="ABK20739.1"/>
    </source>
</evidence>
<dbReference type="InterPro" id="IPR027417">
    <property type="entry name" value="P-loop_NTPase"/>
</dbReference>
<dbReference type="EMBL" id="EF067921">
    <property type="protein sequence ID" value="ABK20739.1"/>
    <property type="molecule type" value="Genomic_DNA"/>
</dbReference>
<dbReference type="Gene3D" id="3.40.50.300">
    <property type="entry name" value="P-loop containing nucleotide triphosphate hydrolases"/>
    <property type="match status" value="1"/>
</dbReference>
<organism evidence="13">
    <name type="scientific">Thalassiosira pseudonana</name>
    <name type="common">Marine diatom</name>
    <name type="synonym">Cyclotella nana</name>
    <dbReference type="NCBI Taxonomy" id="35128"/>
    <lineage>
        <taxon>Eukaryota</taxon>
        <taxon>Sar</taxon>
        <taxon>Stramenopiles</taxon>
        <taxon>Ochrophyta</taxon>
        <taxon>Bacillariophyta</taxon>
        <taxon>Coscinodiscophyceae</taxon>
        <taxon>Thalassiosirophycidae</taxon>
        <taxon>Thalassiosirales</taxon>
        <taxon>Thalassiosiraceae</taxon>
        <taxon>Thalassiosira</taxon>
    </lineage>
</organism>
<gene>
    <name evidence="13" type="primary">dnaB</name>
    <name evidence="14" type="synonym">dnab</name>
    <name evidence="14" type="ORF">THAPSDRAFT_bd1327</name>
</gene>
<dbReference type="GO" id="GO:0006260">
    <property type="term" value="P:DNA replication"/>
    <property type="evidence" value="ECO:0000318"/>
    <property type="project" value="GO_Central"/>
</dbReference>
<keyword evidence="4 11" id="KW-0547">Nucleotide-binding</keyword>
<dbReference type="SMART" id="SM00382">
    <property type="entry name" value="AAA"/>
    <property type="match status" value="1"/>
</dbReference>
<reference evidence="15" key="6">
    <citation type="journal article" date="2021" name="Ecol Indic">
        <title>Morphological and molecular identification reveals that waters from an isolated oasis in Tamanrasset (extreme South of Algerian Sahara) are colonized by opportunistic and pollution-tolerant diatom species.</title>
        <authorList>
            <person name="Gastineau R."/>
            <person name="Hamedi C."/>
            <person name="Baba Hamed M.B."/>
            <person name="Abi-Ayad S.-M.E.-A."/>
            <person name="Bak M."/>
            <person name="Lemieux C."/>
            <person name="Turmel M."/>
            <person name="Dobosz S."/>
            <person name="Wrobel R.J."/>
            <person name="Kierzek A."/>
            <person name="Lange-Bertalot H."/>
            <person name="Witkowski A."/>
        </authorList>
    </citation>
    <scope>NUCLEOTIDE SEQUENCE</scope>
    <source>
        <strain evidence="15">SZCER1827</strain>
    </source>
</reference>
<dbReference type="FunFam" id="3.40.50.300:FF:001761">
    <property type="entry name" value="Replicative DNA helicase"/>
    <property type="match status" value="1"/>
</dbReference>
<dbReference type="STRING" id="35128.A0T0Q4"/>
<evidence type="ECO:0000256" key="2">
    <source>
        <dbReference type="ARBA" id="ARBA00022515"/>
    </source>
</evidence>
<dbReference type="OMA" id="IEFHARI"/>
<dbReference type="InterPro" id="IPR007692">
    <property type="entry name" value="DNA_helicase_DnaB"/>
</dbReference>
<evidence type="ECO:0000256" key="6">
    <source>
        <dbReference type="ARBA" id="ARBA00022806"/>
    </source>
</evidence>
<evidence type="ECO:0000256" key="11">
    <source>
        <dbReference type="RuleBase" id="RU362085"/>
    </source>
</evidence>
<dbReference type="GO" id="GO:0003677">
    <property type="term" value="F:DNA binding"/>
    <property type="evidence" value="ECO:0007669"/>
    <property type="project" value="UniProtKB-UniRule"/>
</dbReference>
<dbReference type="EMBL" id="MT383637">
    <property type="protein sequence ID" value="QWM92998.1"/>
    <property type="molecule type" value="Genomic_DNA"/>
</dbReference>
<feature type="domain" description="SF4 helicase" evidence="12">
    <location>
        <begin position="185"/>
        <end position="455"/>
    </location>
</feature>
<keyword evidence="7 11" id="KW-0067">ATP-binding</keyword>
<evidence type="ECO:0000256" key="3">
    <source>
        <dbReference type="ARBA" id="ARBA00022705"/>
    </source>
</evidence>
<dbReference type="InterPro" id="IPR003593">
    <property type="entry name" value="AAA+_ATPase"/>
</dbReference>
<dbReference type="RefSeq" id="YP_874516.1">
    <property type="nucleotide sequence ID" value="NC_008589.1"/>
</dbReference>
<dbReference type="GO" id="GO:0005524">
    <property type="term" value="F:ATP binding"/>
    <property type="evidence" value="ECO:0007669"/>
    <property type="project" value="UniProtKB-UniRule"/>
</dbReference>
<evidence type="ECO:0000313" key="14">
    <source>
        <dbReference type="EMBL" id="EED86157.1"/>
    </source>
</evidence>
<dbReference type="KEGG" id="tps:THAPSDRAFT_bd1327"/>
<reference evidence="14 16" key="5">
    <citation type="submission" date="2008-09" db="EMBL/GenBank/DDBJ databases">
        <authorList>
            <consortium name="Diatom Consortium"/>
            <person name="Grigoriev I."/>
            <person name="Grimwood J."/>
            <person name="Kuo A."/>
            <person name="Otillar R.P."/>
            <person name="Salamov A."/>
            <person name="Detter J.C."/>
            <person name="Schmutz J."/>
            <person name="Lindquist E."/>
            <person name="Shapiro H."/>
            <person name="Lucas S."/>
            <person name="Glavina del Rio T."/>
            <person name="Bruce D."/>
            <person name="Pitluck S."/>
            <person name="Rokhsar D."/>
            <person name="Armbrust V."/>
        </authorList>
    </citation>
    <scope>GENOME REANNOTATION</scope>
    <source>
        <strain evidence="14">CCMP1335</strain>
    </source>
</reference>
<keyword evidence="13" id="KW-0934">Plastid</keyword>
<evidence type="ECO:0000256" key="1">
    <source>
        <dbReference type="ARBA" id="ARBA00008428"/>
    </source>
</evidence>
<reference evidence="14 16" key="1">
    <citation type="journal article" date="2004" name="Science">
        <title>The genome of the diatom Thalassiosira pseudonana: ecology, evolution, and metabolism.</title>
        <authorList>
            <person name="Armbrust E.V."/>
            <person name="Berges J.A."/>
            <person name="Bowler C."/>
            <person name="Green B.R."/>
            <person name="Martinez D."/>
            <person name="Putnam N.H."/>
            <person name="Zhou S."/>
            <person name="Allen A.E."/>
            <person name="Apt K.E."/>
            <person name="Bechner M."/>
            <person name="Brzezinski M.A."/>
            <person name="Chaal B.K."/>
            <person name="Chiovitti A."/>
            <person name="Davis A.K."/>
            <person name="Demarest M.S."/>
            <person name="Detter J.C."/>
            <person name="Glavina T."/>
            <person name="Goodstein D."/>
            <person name="Hadi M.Z."/>
            <person name="Hellsten U."/>
            <person name="Hildebrand M."/>
            <person name="Jenkins B.D."/>
            <person name="Jurka J."/>
            <person name="Kapitonov V.V."/>
            <person name="Kroger N."/>
            <person name="Lau W.W."/>
            <person name="Lane T.W."/>
            <person name="Larimer F.W."/>
            <person name="Lippmeier J.C."/>
            <person name="Lucas S."/>
            <person name="Medina M."/>
            <person name="Montsant A."/>
            <person name="Obornik M."/>
            <person name="Parker M.S."/>
            <person name="Palenik B."/>
            <person name="Pazour G.J."/>
            <person name="Richardson P.M."/>
            <person name="Rynearson T.A."/>
            <person name="Saito M.A."/>
            <person name="Schwartz D.C."/>
            <person name="Thamatrakoln K."/>
            <person name="Valentin K."/>
            <person name="Vardi A."/>
            <person name="Wilkerson F.P."/>
            <person name="Rokhsar D.S."/>
        </authorList>
    </citation>
    <scope>NUCLEOTIDE SEQUENCE [LARGE SCALE GENOMIC DNA]</scope>
    <source>
        <strain evidence="14">CCMP1335</strain>
    </source>
</reference>
<dbReference type="GO" id="GO:0005829">
    <property type="term" value="C:cytosol"/>
    <property type="evidence" value="ECO:0000318"/>
    <property type="project" value="GO_Central"/>
</dbReference>
<keyword evidence="13" id="KW-0150">Chloroplast</keyword>
<keyword evidence="8 11" id="KW-0238">DNA-binding</keyword>
<comment type="function">
    <text evidence="11">The main replicative DNA helicase, it participates in initiation and elongation during chromosome replication. Travels ahead of the DNA replisome, separating dsDNA into templates for DNA synthesis. A processive ATP-dependent 5'-3' DNA helicase it has DNA-dependent ATPase activity.</text>
</comment>
<reference evidence="13" key="2">
    <citation type="submission" date="2006-10" db="EMBL/GenBank/DDBJ databases">
        <authorList>
            <consortium name="US DOE Joint Genome Institute"/>
            <person name="Oudot-Le Secq M.-P."/>
            <person name="Green B.R."/>
            <person name="Detter J.C."/>
            <person name="Glavina del Rio T."/>
            <person name="Shapiro H."/>
            <person name="Lucas S."/>
            <person name="Grimwood J."/>
            <person name="Richardson P.M."/>
            <person name="Rokhsar D.S."/>
        </authorList>
    </citation>
    <scope>NUCLEOTIDE SEQUENCE</scope>
</reference>
<dbReference type="GeneID" id="7447401"/>
<evidence type="ECO:0000256" key="9">
    <source>
        <dbReference type="ARBA" id="ARBA00023235"/>
    </source>
</evidence>
<dbReference type="Proteomes" id="UP000001449">
    <property type="component" value="Unassembled WGS sequence"/>
</dbReference>
<evidence type="ECO:0000313" key="16">
    <source>
        <dbReference type="Proteomes" id="UP000001449"/>
    </source>
</evidence>
<evidence type="ECO:0000256" key="4">
    <source>
        <dbReference type="ARBA" id="ARBA00022741"/>
    </source>
</evidence>
<accession>B8LEQ5</accession>
<protein>
    <recommendedName>
        <fullName evidence="11">Replicative DNA helicase</fullName>
        <ecNumber evidence="11">5.6.2.3</ecNumber>
    </recommendedName>
</protein>
<keyword evidence="9" id="KW-0413">Isomerase</keyword>
<dbReference type="HOGENOM" id="CLU_005373_0_0_1"/>
<dbReference type="RefSeq" id="XP_002297517.1">
    <property type="nucleotide sequence ID" value="XM_002297481.1"/>
</dbReference>
<dbReference type="SUPFAM" id="SSF52540">
    <property type="entry name" value="P-loop containing nucleoside triphosphate hydrolases"/>
    <property type="match status" value="1"/>
</dbReference>
<sequence>MKNFDTKAQFSISDTPLPYNFVAEKIVLSCLLINYEAIEITIKTVRVETFYFINHQEIYKAILEMYRKKIPINVLSVNDFLKETGCLYKIGGTKVLLELLNQIPNLVYLEEYIQLIQDKFLRRSLINLGYQAINSAYITNIPLEKILNDFEKKSFKLTTELIDDKRLTTAELFSTVFLELKQKALKPELPGLASGFYDLDSLTQGFQKADLIILAGRPSMGKTAFVLNITENILKNYKLPVIFFSLEMSKEQLIYRLLSNETGISQTRLKLGNLYKEDWHKLKNSIQDYSRLPFFIDDQAEITTQDIRAKIKKILFEQNKIGLIVIDYLQLLLTSKIKSENRVQELSQITRSLKSIAKEFQTPIIALSQLSRNVENRINKRPVLSDLRESGSIEQDADLVLMLYRENYYNLTIEKNEKITSAELIIAKHRNGPLGTAQLSFQVDPTKFFNTFPSSE</sequence>
<dbReference type="NCBIfam" id="TIGR00665">
    <property type="entry name" value="DnaB"/>
    <property type="match status" value="1"/>
</dbReference>
<keyword evidence="5 11" id="KW-0378">Hydrolase</keyword>
<keyword evidence="6 11" id="KW-0347">Helicase</keyword>
<evidence type="ECO:0000313" key="15">
    <source>
        <dbReference type="EMBL" id="QWM92998.1"/>
    </source>
</evidence>
<keyword evidence="2 11" id="KW-0639">Primosome</keyword>
<comment type="catalytic activity">
    <reaction evidence="10 11">
        <text>ATP + H2O = ADP + phosphate + H(+)</text>
        <dbReference type="Rhea" id="RHEA:13065"/>
        <dbReference type="ChEBI" id="CHEBI:15377"/>
        <dbReference type="ChEBI" id="CHEBI:15378"/>
        <dbReference type="ChEBI" id="CHEBI:30616"/>
        <dbReference type="ChEBI" id="CHEBI:43474"/>
        <dbReference type="ChEBI" id="CHEBI:456216"/>
        <dbReference type="EC" id="5.6.2.3"/>
    </reaction>
</comment>
<dbReference type="InterPro" id="IPR016136">
    <property type="entry name" value="DNA_helicase_N/primase_C"/>
</dbReference>
<dbReference type="GO" id="GO:0003678">
    <property type="term" value="F:DNA helicase activity"/>
    <property type="evidence" value="ECO:0000318"/>
    <property type="project" value="GO_Central"/>
</dbReference>
<geneLocation type="chloroplast" evidence="13"/>
<dbReference type="SUPFAM" id="SSF48024">
    <property type="entry name" value="N-terminal domain of DnaB helicase"/>
    <property type="match status" value="1"/>
</dbReference>
<dbReference type="EMBL" id="DS999447">
    <property type="protein sequence ID" value="EED86157.1"/>
    <property type="molecule type" value="Genomic_DNA"/>
</dbReference>
<dbReference type="GeneID" id="4524745"/>
<dbReference type="AlphaFoldDB" id="A0T0Q4"/>
<dbReference type="InterPro" id="IPR007693">
    <property type="entry name" value="DNA_helicase_DnaB-like_N"/>
</dbReference>
<dbReference type="InterPro" id="IPR036185">
    <property type="entry name" value="DNA_heli_DnaB-like_N_sf"/>
</dbReference>
<dbReference type="GO" id="GO:0006269">
    <property type="term" value="P:DNA replication, synthesis of primer"/>
    <property type="evidence" value="ECO:0007669"/>
    <property type="project" value="UniProtKB-UniRule"/>
</dbReference>
<evidence type="ECO:0000256" key="7">
    <source>
        <dbReference type="ARBA" id="ARBA00022840"/>
    </source>
</evidence>
<keyword evidence="3 11" id="KW-0235">DNA replication</keyword>
<dbReference type="PaxDb" id="35128-Thapsdraft1327"/>
<reference evidence="13" key="3">
    <citation type="journal article" date="2007" name="Mol. Genet. Genomics">
        <title>Chloroplast genomes of the diatoms Phaeodactylum tricornutum and Thalassiosira pseudonana: comparison with other plastid genomes of the red lineage.</title>
        <authorList>
            <person name="Oudot-Le Secq M.P."/>
            <person name="Grimwood J."/>
            <person name="Shapiro H."/>
            <person name="Armbrust E.V."/>
            <person name="Bowler C."/>
            <person name="Green B.R."/>
        </authorList>
    </citation>
    <scope>NUCLEOTIDE SEQUENCE [LARGE SCALE GENOMIC DNA]</scope>
</reference>
<proteinExistence type="inferred from homology"/>
<evidence type="ECO:0000256" key="8">
    <source>
        <dbReference type="ARBA" id="ARBA00023125"/>
    </source>
</evidence>
<dbReference type="EC" id="5.6.2.3" evidence="11"/>
<keyword evidence="16" id="KW-1185">Reference proteome</keyword>
<accession>A0T0Q4</accession>
<name>A0T0Q4_THAPS</name>
<dbReference type="Pfam" id="PF03796">
    <property type="entry name" value="DnaB_C"/>
    <property type="match status" value="1"/>
</dbReference>
<dbReference type="GO" id="GO:0016787">
    <property type="term" value="F:hydrolase activity"/>
    <property type="evidence" value="ECO:0007669"/>
    <property type="project" value="UniProtKB-KW"/>
</dbReference>
<comment type="similarity">
    <text evidence="1 11">Belongs to the helicase family. DnaB subfamily.</text>
</comment>
<reference evidence="14" key="4">
    <citation type="journal article" date="2008" name="Nature">
        <title>The Phaeodactylum genome reveals the evolutionary history of diatom genomes.</title>
        <authorList>
            <person name="Bowler C."/>
            <person name="Allen A.E."/>
            <person name="Badger J.H."/>
            <person name="Grimwood J."/>
            <person name="Jabbari K."/>
            <person name="Kuo A."/>
            <person name="Maheswari U."/>
            <person name="Martens C."/>
            <person name="Maumus F."/>
            <person name="Otillar R.P."/>
            <person name="Rayko E."/>
            <person name="Salamov A."/>
            <person name="Vandepoele K."/>
            <person name="Beszteri B."/>
            <person name="Gruber A."/>
            <person name="Heijde M."/>
            <person name="Katinka M."/>
            <person name="Mock T."/>
            <person name="Valentin K."/>
            <person name="Verret F."/>
            <person name="Berges J.A."/>
            <person name="Brownlee C."/>
            <person name="Cadoret J.P."/>
            <person name="Chiovitti A."/>
            <person name="Choi C.J."/>
            <person name="Coesel S."/>
            <person name="De Martino A."/>
            <person name="Detter J.C."/>
            <person name="Durkin C."/>
            <person name="Falciatore A."/>
            <person name="Fournet J."/>
            <person name="Haruta M."/>
            <person name="Huysman M.J."/>
            <person name="Jenkins B.D."/>
            <person name="Jiroutova K."/>
            <person name="Jorgensen R.E."/>
            <person name="Joubert Y."/>
            <person name="Kaplan A."/>
            <person name="Kroger N."/>
            <person name="Kroth P.G."/>
            <person name="La Roche J."/>
            <person name="Lindquist E."/>
            <person name="Lommer M."/>
            <person name="Martin-Jezequel V."/>
            <person name="Lopez P.J."/>
            <person name="Lucas S."/>
            <person name="Mangogna M."/>
            <person name="McGinnis K."/>
            <person name="Medlin L.K."/>
            <person name="Montsant A."/>
            <person name="Oudot-Le Secq M.P."/>
            <person name="Napoli C."/>
            <person name="Obornik M."/>
            <person name="Parker M.S."/>
            <person name="Petit J.L."/>
            <person name="Porcel B.M."/>
            <person name="Poulsen N."/>
            <person name="Robison M."/>
            <person name="Rychlewski L."/>
            <person name="Rynearson T.A."/>
            <person name="Schmutz J."/>
            <person name="Shapiro H."/>
            <person name="Siaut M."/>
            <person name="Stanley M."/>
            <person name="Sussman M.R."/>
            <person name="Taylor A.R."/>
            <person name="Vardi A."/>
            <person name="von Dassow P."/>
            <person name="Vyverman W."/>
            <person name="Willis A."/>
            <person name="Wyrwicz L.S."/>
            <person name="Rokhsar D.S."/>
            <person name="Weissenbach J."/>
            <person name="Armbrust E.V."/>
            <person name="Green B.R."/>
            <person name="Van de Peer Y."/>
            <person name="Grigoriev I.V."/>
        </authorList>
    </citation>
    <scope>NUCLEOTIDE SEQUENCE</scope>
    <source>
        <strain evidence="14">CCMP1335</strain>
    </source>
</reference>
<dbReference type="Gene3D" id="1.10.860.10">
    <property type="entry name" value="DNAb Helicase, Chain A"/>
    <property type="match status" value="1"/>
</dbReference>
<dbReference type="Pfam" id="PF00772">
    <property type="entry name" value="DnaB"/>
    <property type="match status" value="1"/>
</dbReference>
<dbReference type="PROSITE" id="PS51199">
    <property type="entry name" value="SF4_HELICASE"/>
    <property type="match status" value="1"/>
</dbReference>